<name>E4XEN6_OIKDI</name>
<dbReference type="InterPro" id="IPR036397">
    <property type="entry name" value="RNaseH_sf"/>
</dbReference>
<dbReference type="SUPFAM" id="SSF53098">
    <property type="entry name" value="Ribonuclease H-like"/>
    <property type="match status" value="1"/>
</dbReference>
<evidence type="ECO:0000256" key="3">
    <source>
        <dbReference type="ARBA" id="ARBA00022801"/>
    </source>
</evidence>
<gene>
    <name evidence="6" type="ORF">GSOID_T00008677001</name>
</gene>
<dbReference type="InterPro" id="IPR047021">
    <property type="entry name" value="REXO1/3/4-like"/>
</dbReference>
<evidence type="ECO:0000256" key="2">
    <source>
        <dbReference type="ARBA" id="ARBA00022722"/>
    </source>
</evidence>
<dbReference type="GO" id="GO:0006364">
    <property type="term" value="P:rRNA processing"/>
    <property type="evidence" value="ECO:0007669"/>
    <property type="project" value="UniProtKB-KW"/>
</dbReference>
<keyword evidence="2" id="KW-0540">Nuclease</keyword>
<dbReference type="PANTHER" id="PTHR12801">
    <property type="entry name" value="RNA EXONUCLEASE REXO1 / RECO3 FAMILY MEMBER-RELATED"/>
    <property type="match status" value="1"/>
</dbReference>
<organism evidence="6">
    <name type="scientific">Oikopleura dioica</name>
    <name type="common">Tunicate</name>
    <dbReference type="NCBI Taxonomy" id="34765"/>
    <lineage>
        <taxon>Eukaryota</taxon>
        <taxon>Metazoa</taxon>
        <taxon>Chordata</taxon>
        <taxon>Tunicata</taxon>
        <taxon>Appendicularia</taxon>
        <taxon>Copelata</taxon>
        <taxon>Oikopleuridae</taxon>
        <taxon>Oikopleura</taxon>
    </lineage>
</organism>
<keyword evidence="3" id="KW-0378">Hydrolase</keyword>
<dbReference type="InterPro" id="IPR013520">
    <property type="entry name" value="Ribonucl_H"/>
</dbReference>
<keyword evidence="7" id="KW-1185">Reference proteome</keyword>
<dbReference type="SUPFAM" id="SSF57667">
    <property type="entry name" value="beta-beta-alpha zinc fingers"/>
    <property type="match status" value="1"/>
</dbReference>
<dbReference type="EMBL" id="FN653042">
    <property type="protein sequence ID" value="CBY19531.1"/>
    <property type="molecule type" value="Genomic_DNA"/>
</dbReference>
<reference evidence="6" key="1">
    <citation type="journal article" date="2010" name="Science">
        <title>Plasticity of animal genome architecture unmasked by rapid evolution of a pelagic tunicate.</title>
        <authorList>
            <person name="Denoeud F."/>
            <person name="Henriet S."/>
            <person name="Mungpakdee S."/>
            <person name="Aury J.M."/>
            <person name="Da Silva C."/>
            <person name="Brinkmann H."/>
            <person name="Mikhaleva J."/>
            <person name="Olsen L.C."/>
            <person name="Jubin C."/>
            <person name="Canestro C."/>
            <person name="Bouquet J.M."/>
            <person name="Danks G."/>
            <person name="Poulain J."/>
            <person name="Campsteijn C."/>
            <person name="Adamski M."/>
            <person name="Cross I."/>
            <person name="Yadetie F."/>
            <person name="Muffato M."/>
            <person name="Louis A."/>
            <person name="Butcher S."/>
            <person name="Tsagkogeorga G."/>
            <person name="Konrad A."/>
            <person name="Singh S."/>
            <person name="Jensen M.F."/>
            <person name="Cong E.H."/>
            <person name="Eikeseth-Otteraa H."/>
            <person name="Noel B."/>
            <person name="Anthouard V."/>
            <person name="Porcel B.M."/>
            <person name="Kachouri-Lafond R."/>
            <person name="Nishino A."/>
            <person name="Ugolini M."/>
            <person name="Chourrout P."/>
            <person name="Nishida H."/>
            <person name="Aasland R."/>
            <person name="Huzurbazar S."/>
            <person name="Westhof E."/>
            <person name="Delsuc F."/>
            <person name="Lehrach H."/>
            <person name="Reinhardt R."/>
            <person name="Weissenbach J."/>
            <person name="Roy S.W."/>
            <person name="Artiguenave F."/>
            <person name="Postlethwait J.H."/>
            <person name="Manak J.R."/>
            <person name="Thompson E.M."/>
            <person name="Jaillon O."/>
            <person name="Du Pasquier L."/>
            <person name="Boudinot P."/>
            <person name="Liberles D.A."/>
            <person name="Volff J.N."/>
            <person name="Philippe H."/>
            <person name="Lenhard B."/>
            <person name="Roest Crollius H."/>
            <person name="Wincker P."/>
            <person name="Chourrout D."/>
        </authorList>
    </citation>
    <scope>NUCLEOTIDE SEQUENCE [LARGE SCALE GENOMIC DNA]</scope>
</reference>
<dbReference type="InterPro" id="IPR013087">
    <property type="entry name" value="Znf_C2H2_type"/>
</dbReference>
<dbReference type="GO" id="GO:0004527">
    <property type="term" value="F:exonuclease activity"/>
    <property type="evidence" value="ECO:0007669"/>
    <property type="project" value="InterPro"/>
</dbReference>
<dbReference type="AlphaFoldDB" id="E4XEN6"/>
<dbReference type="InParanoid" id="E4XEN6"/>
<sequence>MNKLNFLSNIPARERNNIVALDCEMVGSVDKKSLLARATLLNGHGDVILDEFCMPSEEIVEMRTPIHGITIEQLEEKQSDAQLKSKIAKILKNKKLVGHSVDKDLAVLGIDHRLVRDTAYKFSWTSSLCPKSPSLKNLAMAKLGVEIQKGEHDSYEDTLAALMIYAKEYHFWDRTIGEQEKFRKQKYRWNNRRESPFYCAKCDILTGSNTQLKQHLSGKKHNDRQ</sequence>
<dbReference type="PANTHER" id="PTHR12801:SF45">
    <property type="entry name" value="RNA EXONUCLEASE 4"/>
    <property type="match status" value="1"/>
</dbReference>
<comment type="function">
    <text evidence="4">Exoribonuclease involved in ribosome biosynthesis. Involved in the processing of ITS1, the internal transcribed spacer localized between the 18S and 5.8S rRNAs.</text>
</comment>
<dbReference type="Gene3D" id="3.30.160.60">
    <property type="entry name" value="Classic Zinc Finger"/>
    <property type="match status" value="1"/>
</dbReference>
<dbReference type="Proteomes" id="UP000001307">
    <property type="component" value="Unassembled WGS sequence"/>
</dbReference>
<dbReference type="Gene3D" id="3.30.420.10">
    <property type="entry name" value="Ribonuclease H-like superfamily/Ribonuclease H"/>
    <property type="match status" value="1"/>
</dbReference>
<dbReference type="Pfam" id="PF00929">
    <property type="entry name" value="RNase_T"/>
    <property type="match status" value="1"/>
</dbReference>
<feature type="domain" description="Exonuclease" evidence="5">
    <location>
        <begin position="17"/>
        <end position="174"/>
    </location>
</feature>
<dbReference type="OrthoDB" id="16516at2759"/>
<dbReference type="InterPro" id="IPR012337">
    <property type="entry name" value="RNaseH-like_sf"/>
</dbReference>
<dbReference type="InterPro" id="IPR036236">
    <property type="entry name" value="Znf_C2H2_sf"/>
</dbReference>
<evidence type="ECO:0000259" key="5">
    <source>
        <dbReference type="SMART" id="SM00479"/>
    </source>
</evidence>
<accession>E4XEN6</accession>
<dbReference type="GO" id="GO:0005634">
    <property type="term" value="C:nucleus"/>
    <property type="evidence" value="ECO:0007669"/>
    <property type="project" value="TreeGrafter"/>
</dbReference>
<proteinExistence type="predicted"/>
<dbReference type="SMART" id="SM00479">
    <property type="entry name" value="EXOIII"/>
    <property type="match status" value="1"/>
</dbReference>
<evidence type="ECO:0000313" key="7">
    <source>
        <dbReference type="Proteomes" id="UP000001307"/>
    </source>
</evidence>
<evidence type="ECO:0000256" key="1">
    <source>
        <dbReference type="ARBA" id="ARBA00022552"/>
    </source>
</evidence>
<evidence type="ECO:0000256" key="4">
    <source>
        <dbReference type="ARBA" id="ARBA00025599"/>
    </source>
</evidence>
<dbReference type="Pfam" id="PF12874">
    <property type="entry name" value="zf-met"/>
    <property type="match status" value="1"/>
</dbReference>
<evidence type="ECO:0000313" key="6">
    <source>
        <dbReference type="EMBL" id="CBY19531.1"/>
    </source>
</evidence>
<keyword evidence="1" id="KW-0698">rRNA processing</keyword>
<dbReference type="GO" id="GO:0003676">
    <property type="term" value="F:nucleic acid binding"/>
    <property type="evidence" value="ECO:0007669"/>
    <property type="project" value="InterPro"/>
</dbReference>
<protein>
    <recommendedName>
        <fullName evidence="5">Exonuclease domain-containing protein</fullName>
    </recommendedName>
</protein>